<evidence type="ECO:0000256" key="1">
    <source>
        <dbReference type="ARBA" id="ARBA00010552"/>
    </source>
</evidence>
<dbReference type="InterPro" id="IPR019897">
    <property type="entry name" value="RidA_CS"/>
</dbReference>
<dbReference type="Pfam" id="PF01042">
    <property type="entry name" value="Ribonuc_L-PSP"/>
    <property type="match status" value="1"/>
</dbReference>
<dbReference type="PANTHER" id="PTHR11803:SF58">
    <property type="entry name" value="PROTEIN HMF1-RELATED"/>
    <property type="match status" value="1"/>
</dbReference>
<dbReference type="NCBIfam" id="TIGR00004">
    <property type="entry name" value="Rid family detoxifying hydrolase"/>
    <property type="match status" value="1"/>
</dbReference>
<proteinExistence type="inferred from homology"/>
<dbReference type="Gene3D" id="3.30.1330.40">
    <property type="entry name" value="RutC-like"/>
    <property type="match status" value="1"/>
</dbReference>
<evidence type="ECO:0000313" key="2">
    <source>
        <dbReference type="EMBL" id="URI08436.1"/>
    </source>
</evidence>
<reference evidence="2" key="1">
    <citation type="submission" date="2022-05" db="EMBL/GenBank/DDBJ databases">
        <title>An RpoN-dependent PEP-CTERM gene is involved in floc formation of an Aquincola tertiaricarbonis strain.</title>
        <authorList>
            <person name="Qiu D."/>
            <person name="Xia M."/>
        </authorList>
    </citation>
    <scope>NUCLEOTIDE SEQUENCE</scope>
    <source>
        <strain evidence="2">RN12</strain>
    </source>
</reference>
<evidence type="ECO:0000313" key="3">
    <source>
        <dbReference type="Proteomes" id="UP001056201"/>
    </source>
</evidence>
<gene>
    <name evidence="2" type="ORF">MW290_11490</name>
</gene>
<sequence>MGGKQVIASPDAPAAIGPYSQAIRHGSTLYLAGQIPIDPKTNQVNTGSIEEQTRLVLDNLKAVLAANGMTLDDVVLTHVFMKDLNDFAKMNAVYATYFKDKPPARATVQVARLPRDVAVEISAVAAR</sequence>
<keyword evidence="3" id="KW-1185">Reference proteome</keyword>
<dbReference type="SUPFAM" id="SSF55298">
    <property type="entry name" value="YjgF-like"/>
    <property type="match status" value="1"/>
</dbReference>
<dbReference type="PANTHER" id="PTHR11803">
    <property type="entry name" value="2-IMINOBUTANOATE/2-IMINOPROPANOATE DEAMINASE RIDA"/>
    <property type="match status" value="1"/>
</dbReference>
<protein>
    <submittedName>
        <fullName evidence="2">RidA family protein</fullName>
    </submittedName>
</protein>
<comment type="similarity">
    <text evidence="1">Belongs to the RutC family.</text>
</comment>
<dbReference type="InterPro" id="IPR035959">
    <property type="entry name" value="RutC-like_sf"/>
</dbReference>
<name>A0ABY4SBL7_AQUTE</name>
<organism evidence="2 3">
    <name type="scientific">Aquincola tertiaricarbonis</name>
    <dbReference type="NCBI Taxonomy" id="391953"/>
    <lineage>
        <taxon>Bacteria</taxon>
        <taxon>Pseudomonadati</taxon>
        <taxon>Pseudomonadota</taxon>
        <taxon>Betaproteobacteria</taxon>
        <taxon>Burkholderiales</taxon>
        <taxon>Sphaerotilaceae</taxon>
        <taxon>Aquincola</taxon>
    </lineage>
</organism>
<dbReference type="InterPro" id="IPR006175">
    <property type="entry name" value="YjgF/YER057c/UK114"/>
</dbReference>
<dbReference type="EMBL" id="CP097635">
    <property type="protein sequence ID" value="URI08436.1"/>
    <property type="molecule type" value="Genomic_DNA"/>
</dbReference>
<dbReference type="PROSITE" id="PS01094">
    <property type="entry name" value="UPF0076"/>
    <property type="match status" value="1"/>
</dbReference>
<accession>A0ABY4SBL7</accession>
<dbReference type="CDD" id="cd00448">
    <property type="entry name" value="YjgF_YER057c_UK114_family"/>
    <property type="match status" value="1"/>
</dbReference>
<dbReference type="Proteomes" id="UP001056201">
    <property type="component" value="Chromosome 1"/>
</dbReference>
<dbReference type="InterPro" id="IPR006056">
    <property type="entry name" value="RidA"/>
</dbReference>